<evidence type="ECO:0000313" key="13">
    <source>
        <dbReference type="Proteomes" id="UP000253529"/>
    </source>
</evidence>
<feature type="transmembrane region" description="Helical" evidence="11">
    <location>
        <begin position="265"/>
        <end position="283"/>
    </location>
</feature>
<evidence type="ECO:0000256" key="4">
    <source>
        <dbReference type="ARBA" id="ARBA00022475"/>
    </source>
</evidence>
<sequence length="347" mass="36169">MSVADPKASPGASAANLATVSAGKRTVGQALLHIVSNHGLFLLAILFVIAYAILLPDTFLTKQTFRAIMAASVIVSFLSLSEMIVVASNNYDLSIAYNLGLSHIIVMGLLTRTEIPWYAVVAIVIAMGALIGLINGLLVEYAKIDSFIATLGVGTILYGLGAWYTNGAQLVGDLPPMFTGINDTTIFNVPLPAILVAILVVALWVVFEFLPIGRQIYAIGGNRKAAELTGVPARRIVIAVFVVSGAIVGFAGVVLAARLRVGQTAVGPEFLLPAFVGALLGSTTIRPGRVNALGTMVAVLVLAIGIAGLQQLGGGFYVEPIFQGASLILSVGLAGYAARRRREGRSA</sequence>
<dbReference type="Pfam" id="PF02653">
    <property type="entry name" value="BPD_transp_2"/>
    <property type="match status" value="1"/>
</dbReference>
<organism evidence="12 13">
    <name type="scientific">Roseiarcus fermentans</name>
    <dbReference type="NCBI Taxonomy" id="1473586"/>
    <lineage>
        <taxon>Bacteria</taxon>
        <taxon>Pseudomonadati</taxon>
        <taxon>Pseudomonadota</taxon>
        <taxon>Alphaproteobacteria</taxon>
        <taxon>Hyphomicrobiales</taxon>
        <taxon>Roseiarcaceae</taxon>
        <taxon>Roseiarcus</taxon>
    </lineage>
</organism>
<keyword evidence="3" id="KW-0813">Transport</keyword>
<comment type="subcellular location">
    <subcellularLocation>
        <location evidence="1">Cell membrane</location>
        <topology evidence="1">Multi-pass membrane protein</topology>
    </subcellularLocation>
</comment>
<feature type="transmembrane region" description="Helical" evidence="11">
    <location>
        <begin position="185"/>
        <end position="207"/>
    </location>
</feature>
<feature type="transmembrane region" description="Helical" evidence="11">
    <location>
        <begin position="236"/>
        <end position="259"/>
    </location>
</feature>
<feature type="transmembrane region" description="Helical" evidence="11">
    <location>
        <begin position="321"/>
        <end position="338"/>
    </location>
</feature>
<keyword evidence="7 11" id="KW-1133">Transmembrane helix</keyword>
<evidence type="ECO:0000256" key="3">
    <source>
        <dbReference type="ARBA" id="ARBA00022448"/>
    </source>
</evidence>
<evidence type="ECO:0000313" key="12">
    <source>
        <dbReference type="EMBL" id="RBP18106.1"/>
    </source>
</evidence>
<keyword evidence="8 11" id="KW-0472">Membrane</keyword>
<evidence type="ECO:0000256" key="9">
    <source>
        <dbReference type="ARBA" id="ARBA00025439"/>
    </source>
</evidence>
<evidence type="ECO:0000256" key="6">
    <source>
        <dbReference type="ARBA" id="ARBA00022692"/>
    </source>
</evidence>
<dbReference type="GO" id="GO:0022857">
    <property type="term" value="F:transmembrane transporter activity"/>
    <property type="evidence" value="ECO:0007669"/>
    <property type="project" value="InterPro"/>
</dbReference>
<accession>A0A366FVC6</accession>
<keyword evidence="4" id="KW-1003">Cell membrane</keyword>
<evidence type="ECO:0000256" key="8">
    <source>
        <dbReference type="ARBA" id="ARBA00023136"/>
    </source>
</evidence>
<keyword evidence="6 11" id="KW-0812">Transmembrane</keyword>
<evidence type="ECO:0000256" key="11">
    <source>
        <dbReference type="SAM" id="Phobius"/>
    </source>
</evidence>
<comment type="subunit">
    <text evidence="2">The complex is composed of two ATP-binding proteins (LsrA), two transmembrane proteins (LsrC and LsrD) and a solute-binding protein (LsrB).</text>
</comment>
<evidence type="ECO:0000256" key="7">
    <source>
        <dbReference type="ARBA" id="ARBA00022989"/>
    </source>
</evidence>
<feature type="transmembrane region" description="Helical" evidence="11">
    <location>
        <begin position="65"/>
        <end position="86"/>
    </location>
</feature>
<protein>
    <recommendedName>
        <fullName evidence="10">Autoinducer 2 import system permease protein LsrD</fullName>
    </recommendedName>
</protein>
<dbReference type="PANTHER" id="PTHR32196:SF71">
    <property type="entry name" value="AUTOINDUCER 2 IMPORT SYSTEM PERMEASE PROTEIN LSRD"/>
    <property type="match status" value="1"/>
</dbReference>
<evidence type="ECO:0000256" key="1">
    <source>
        <dbReference type="ARBA" id="ARBA00004651"/>
    </source>
</evidence>
<feature type="transmembrane region" description="Helical" evidence="11">
    <location>
        <begin position="30"/>
        <end position="53"/>
    </location>
</feature>
<dbReference type="Proteomes" id="UP000253529">
    <property type="component" value="Unassembled WGS sequence"/>
</dbReference>
<dbReference type="AlphaFoldDB" id="A0A366FVC6"/>
<evidence type="ECO:0000256" key="2">
    <source>
        <dbReference type="ARBA" id="ARBA00011262"/>
    </source>
</evidence>
<gene>
    <name evidence="12" type="ORF">DFR50_10148</name>
</gene>
<dbReference type="PANTHER" id="PTHR32196">
    <property type="entry name" value="ABC TRANSPORTER PERMEASE PROTEIN YPHD-RELATED-RELATED"/>
    <property type="match status" value="1"/>
</dbReference>
<comment type="caution">
    <text evidence="12">The sequence shown here is derived from an EMBL/GenBank/DDBJ whole genome shotgun (WGS) entry which is preliminary data.</text>
</comment>
<evidence type="ECO:0000256" key="10">
    <source>
        <dbReference type="ARBA" id="ARBA00039381"/>
    </source>
</evidence>
<reference evidence="12 13" key="1">
    <citation type="submission" date="2018-06" db="EMBL/GenBank/DDBJ databases">
        <title>Genomic Encyclopedia of Type Strains, Phase IV (KMG-IV): sequencing the most valuable type-strain genomes for metagenomic binning, comparative biology and taxonomic classification.</title>
        <authorList>
            <person name="Goeker M."/>
        </authorList>
    </citation>
    <scope>NUCLEOTIDE SEQUENCE [LARGE SCALE GENOMIC DNA]</scope>
    <source>
        <strain evidence="12 13">DSM 24875</strain>
    </source>
</reference>
<dbReference type="GO" id="GO:0005886">
    <property type="term" value="C:plasma membrane"/>
    <property type="evidence" value="ECO:0007669"/>
    <property type="project" value="UniProtKB-SubCell"/>
</dbReference>
<comment type="function">
    <text evidence="9">Part of the ABC transporter complex LsrABCD involved in autoinducer 2 (AI-2) import. Probably responsible for the translocation of the substrate across the membrane.</text>
</comment>
<dbReference type="EMBL" id="QNRK01000001">
    <property type="protein sequence ID" value="RBP18106.1"/>
    <property type="molecule type" value="Genomic_DNA"/>
</dbReference>
<feature type="transmembrane region" description="Helical" evidence="11">
    <location>
        <begin position="146"/>
        <end position="165"/>
    </location>
</feature>
<feature type="transmembrane region" description="Helical" evidence="11">
    <location>
        <begin position="290"/>
        <end position="309"/>
    </location>
</feature>
<proteinExistence type="predicted"/>
<dbReference type="InterPro" id="IPR001851">
    <property type="entry name" value="ABC_transp_permease"/>
</dbReference>
<feature type="transmembrane region" description="Helical" evidence="11">
    <location>
        <begin position="93"/>
        <end position="111"/>
    </location>
</feature>
<keyword evidence="13" id="KW-1185">Reference proteome</keyword>
<dbReference type="CDD" id="cd06579">
    <property type="entry name" value="TM_PBP1_transp_AraH_like"/>
    <property type="match status" value="1"/>
</dbReference>
<evidence type="ECO:0000256" key="5">
    <source>
        <dbReference type="ARBA" id="ARBA00022519"/>
    </source>
</evidence>
<name>A0A366FVC6_9HYPH</name>
<feature type="transmembrane region" description="Helical" evidence="11">
    <location>
        <begin position="117"/>
        <end position="139"/>
    </location>
</feature>
<keyword evidence="5" id="KW-0997">Cell inner membrane</keyword>